<dbReference type="InterPro" id="IPR001436">
    <property type="entry name" value="Alpha-crystallin/sHSP_animal"/>
</dbReference>
<feature type="domain" description="SHSP" evidence="4">
    <location>
        <begin position="63"/>
        <end position="152"/>
    </location>
</feature>
<evidence type="ECO:0000256" key="3">
    <source>
        <dbReference type="RuleBase" id="RU003616"/>
    </source>
</evidence>
<sequence length="152" mass="18145">MRSRMSIIPKLVSQMWEQMERPHRLFDQHFGLGLHPESFFNSPSLFERRLPAYSYANMRQWADLMREAENGWSMIKDDKNKFHVALDVQQFKPEEINVKVVDNYIVVEGKISAEFFSYCYSNGFDKRPMNLRKRFHTLLHDAAAYVTRCIEF</sequence>
<dbReference type="GO" id="GO:0009408">
    <property type="term" value="P:response to heat"/>
    <property type="evidence" value="ECO:0007669"/>
    <property type="project" value="TreeGrafter"/>
</dbReference>
<comment type="similarity">
    <text evidence="2 3">Belongs to the small heat shock protein (HSP20) family.</text>
</comment>
<dbReference type="EMBL" id="PP839447">
    <property type="protein sequence ID" value="XBE42952.1"/>
    <property type="molecule type" value="mRNA"/>
</dbReference>
<dbReference type="GO" id="GO:0051082">
    <property type="term" value="F:unfolded protein binding"/>
    <property type="evidence" value="ECO:0007669"/>
    <property type="project" value="TreeGrafter"/>
</dbReference>
<keyword evidence="1" id="KW-0346">Stress response</keyword>
<protein>
    <recommendedName>
        <fullName evidence="4">SHSP domain-containing protein</fullName>
    </recommendedName>
</protein>
<dbReference type="GO" id="GO:0005737">
    <property type="term" value="C:cytoplasm"/>
    <property type="evidence" value="ECO:0007669"/>
    <property type="project" value="TreeGrafter"/>
</dbReference>
<dbReference type="PROSITE" id="PS01031">
    <property type="entry name" value="SHSP"/>
    <property type="match status" value="1"/>
</dbReference>
<dbReference type="Gene3D" id="2.60.40.790">
    <property type="match status" value="1"/>
</dbReference>
<dbReference type="GO" id="GO:0005634">
    <property type="term" value="C:nucleus"/>
    <property type="evidence" value="ECO:0007669"/>
    <property type="project" value="TreeGrafter"/>
</dbReference>
<name>A0AAU7BB07_9HYME</name>
<evidence type="ECO:0000256" key="1">
    <source>
        <dbReference type="ARBA" id="ARBA00023016"/>
    </source>
</evidence>
<organism evidence="5">
    <name type="scientific">Anisopteromalus calandrae</name>
    <dbReference type="NCBI Taxonomy" id="76800"/>
    <lineage>
        <taxon>Eukaryota</taxon>
        <taxon>Metazoa</taxon>
        <taxon>Ecdysozoa</taxon>
        <taxon>Arthropoda</taxon>
        <taxon>Hexapoda</taxon>
        <taxon>Insecta</taxon>
        <taxon>Pterygota</taxon>
        <taxon>Neoptera</taxon>
        <taxon>Endopterygota</taxon>
        <taxon>Hymenoptera</taxon>
        <taxon>Apocrita</taxon>
        <taxon>Proctotrupomorpha</taxon>
        <taxon>Chalcidoidea</taxon>
        <taxon>Pteromalidae</taxon>
        <taxon>Pteromalinae</taxon>
        <taxon>Anisopteromalus</taxon>
    </lineage>
</organism>
<dbReference type="Pfam" id="PF00011">
    <property type="entry name" value="HSP20"/>
    <property type="match status" value="1"/>
</dbReference>
<dbReference type="InterPro" id="IPR002068">
    <property type="entry name" value="A-crystallin/Hsp20_dom"/>
</dbReference>
<dbReference type="PRINTS" id="PR00299">
    <property type="entry name" value="ACRYSTALLIN"/>
</dbReference>
<dbReference type="CDD" id="cd06526">
    <property type="entry name" value="metazoan_ACD"/>
    <property type="match status" value="1"/>
</dbReference>
<dbReference type="AlphaFoldDB" id="A0AAU7BB07"/>
<evidence type="ECO:0000256" key="2">
    <source>
        <dbReference type="PROSITE-ProRule" id="PRU00285"/>
    </source>
</evidence>
<dbReference type="PANTHER" id="PTHR45640">
    <property type="entry name" value="HEAT SHOCK PROTEIN HSP-12.2-RELATED"/>
    <property type="match status" value="1"/>
</dbReference>
<dbReference type="SUPFAM" id="SSF49764">
    <property type="entry name" value="HSP20-like chaperones"/>
    <property type="match status" value="1"/>
</dbReference>
<dbReference type="GO" id="GO:0042026">
    <property type="term" value="P:protein refolding"/>
    <property type="evidence" value="ECO:0007669"/>
    <property type="project" value="TreeGrafter"/>
</dbReference>
<proteinExistence type="evidence at transcript level"/>
<reference evidence="5" key="1">
    <citation type="submission" date="2024-05" db="EMBL/GenBank/DDBJ databases">
        <authorList>
            <person name="Guo Y.F."/>
            <person name="Lv J.H."/>
        </authorList>
    </citation>
    <scope>NUCLEOTIDE SEQUENCE</scope>
</reference>
<accession>A0AAU7BB07</accession>
<dbReference type="PANTHER" id="PTHR45640:SF13">
    <property type="entry name" value="HEAT SHOCK PROTEIN 22-RELATED"/>
    <property type="match status" value="1"/>
</dbReference>
<evidence type="ECO:0000313" key="5">
    <source>
        <dbReference type="EMBL" id="XBE42952.1"/>
    </source>
</evidence>
<evidence type="ECO:0000259" key="4">
    <source>
        <dbReference type="PROSITE" id="PS01031"/>
    </source>
</evidence>
<dbReference type="InterPro" id="IPR008978">
    <property type="entry name" value="HSP20-like_chaperone"/>
</dbReference>